<feature type="non-terminal residue" evidence="2">
    <location>
        <position position="1"/>
    </location>
</feature>
<protein>
    <submittedName>
        <fullName evidence="2">Uncharacterized protein</fullName>
    </submittedName>
</protein>
<organism evidence="2 3">
    <name type="scientific">Rotaria sordida</name>
    <dbReference type="NCBI Taxonomy" id="392033"/>
    <lineage>
        <taxon>Eukaryota</taxon>
        <taxon>Metazoa</taxon>
        <taxon>Spiralia</taxon>
        <taxon>Gnathifera</taxon>
        <taxon>Rotifera</taxon>
        <taxon>Eurotatoria</taxon>
        <taxon>Bdelloidea</taxon>
        <taxon>Philodinida</taxon>
        <taxon>Philodinidae</taxon>
        <taxon>Rotaria</taxon>
    </lineage>
</organism>
<comment type="caution">
    <text evidence="2">The sequence shown here is derived from an EMBL/GenBank/DDBJ whole genome shotgun (WGS) entry which is preliminary data.</text>
</comment>
<dbReference type="EMBL" id="CAJOBE010022364">
    <property type="protein sequence ID" value="CAF4250047.1"/>
    <property type="molecule type" value="Genomic_DNA"/>
</dbReference>
<dbReference type="Proteomes" id="UP000663874">
    <property type="component" value="Unassembled WGS sequence"/>
</dbReference>
<proteinExistence type="predicted"/>
<evidence type="ECO:0000313" key="3">
    <source>
        <dbReference type="Proteomes" id="UP000663874"/>
    </source>
</evidence>
<dbReference type="AlphaFoldDB" id="A0A820EQW9"/>
<gene>
    <name evidence="2" type="ORF">FNK824_LOCUS38574</name>
</gene>
<sequence length="131" mass="14449">TTEQITNEISSSTAITTSTTTTTTTRTTTITTTTITITSTTTTSKSPQPSLSPVDDAHISLPSGPIQQRKMIGMAYTLNSFSRDLINNPFEINDRDEIEFITDMLDDVIRDDDNMKDDFIETINPNVVIPT</sequence>
<reference evidence="2" key="1">
    <citation type="submission" date="2021-02" db="EMBL/GenBank/DDBJ databases">
        <authorList>
            <person name="Nowell W R."/>
        </authorList>
    </citation>
    <scope>NUCLEOTIDE SEQUENCE</scope>
</reference>
<evidence type="ECO:0000256" key="1">
    <source>
        <dbReference type="SAM" id="MobiDB-lite"/>
    </source>
</evidence>
<feature type="region of interest" description="Disordered" evidence="1">
    <location>
        <begin position="1"/>
        <end position="22"/>
    </location>
</feature>
<name>A0A820EQW9_9BILA</name>
<accession>A0A820EQW9</accession>
<evidence type="ECO:0000313" key="2">
    <source>
        <dbReference type="EMBL" id="CAF4250047.1"/>
    </source>
</evidence>